<comment type="caution">
    <text evidence="1">The sequence shown here is derived from an EMBL/GenBank/DDBJ whole genome shotgun (WGS) entry which is preliminary data.</text>
</comment>
<name>A0ACD3QSU2_LARCR</name>
<proteinExistence type="predicted"/>
<evidence type="ECO:0000313" key="2">
    <source>
        <dbReference type="Proteomes" id="UP000793456"/>
    </source>
</evidence>
<organism evidence="1 2">
    <name type="scientific">Larimichthys crocea</name>
    <name type="common">Large yellow croaker</name>
    <name type="synonym">Pseudosciaena crocea</name>
    <dbReference type="NCBI Taxonomy" id="215358"/>
    <lineage>
        <taxon>Eukaryota</taxon>
        <taxon>Metazoa</taxon>
        <taxon>Chordata</taxon>
        <taxon>Craniata</taxon>
        <taxon>Vertebrata</taxon>
        <taxon>Euteleostomi</taxon>
        <taxon>Actinopterygii</taxon>
        <taxon>Neopterygii</taxon>
        <taxon>Teleostei</taxon>
        <taxon>Neoteleostei</taxon>
        <taxon>Acanthomorphata</taxon>
        <taxon>Eupercaria</taxon>
        <taxon>Sciaenidae</taxon>
        <taxon>Larimichthys</taxon>
    </lineage>
</organism>
<dbReference type="EMBL" id="CM011688">
    <property type="protein sequence ID" value="TMS10301.1"/>
    <property type="molecule type" value="Genomic_DNA"/>
</dbReference>
<evidence type="ECO:0000313" key="1">
    <source>
        <dbReference type="EMBL" id="TMS10301.1"/>
    </source>
</evidence>
<reference evidence="1" key="1">
    <citation type="submission" date="2018-11" db="EMBL/GenBank/DDBJ databases">
        <title>The sequence and de novo assembly of Larimichthys crocea genome using PacBio and Hi-C technologies.</title>
        <authorList>
            <person name="Xu P."/>
            <person name="Chen B."/>
            <person name="Zhou Z."/>
            <person name="Ke Q."/>
            <person name="Wu Y."/>
            <person name="Bai H."/>
            <person name="Pu F."/>
        </authorList>
    </citation>
    <scope>NUCLEOTIDE SEQUENCE</scope>
    <source>
        <tissue evidence="1">Muscle</tissue>
    </source>
</reference>
<gene>
    <name evidence="1" type="ORF">E3U43_002960</name>
</gene>
<sequence length="315" mass="34769">MAAEGFQYLALYAFTKDQEEDLDLQPGDLLTVSKASLLSMENYQEGCVEHPERLGWLLGYNERTKQRGDFPGTYVEYVGPVKMALPSSQPRSQRPLPAAPRPESSQAVSVPDLSEQFTPPETAPPTLVSLIQAIEKRGLDWKTLYRPTDSSGSDSPVYSLSSESEMGQKDVDHLSECVLQYLRDLPSPVIPACIYPHLQTAVTLQQQVLQQSADGAVAGSHGREVSLVLESSTTVPLHHRLTLQYLLTHLAKVTQAQASNGLDTHTLGQIFGPLLIQTGPSTPWLSLDEEFPGLVVERLLIERTTEQDLTPPERR</sequence>
<accession>A0ACD3QSU2</accession>
<keyword evidence="2" id="KW-1185">Reference proteome</keyword>
<dbReference type="Proteomes" id="UP000793456">
    <property type="component" value="Chromosome XV"/>
</dbReference>
<protein>
    <submittedName>
        <fullName evidence="1">Uncharacterized protein</fullName>
    </submittedName>
</protein>